<name>A0AAV7V795_PLEWA</name>
<feature type="coiled-coil region" evidence="1">
    <location>
        <begin position="30"/>
        <end position="57"/>
    </location>
</feature>
<gene>
    <name evidence="3" type="ORF">NDU88_001250</name>
</gene>
<comment type="caution">
    <text evidence="3">The sequence shown here is derived from an EMBL/GenBank/DDBJ whole genome shotgun (WGS) entry which is preliminary data.</text>
</comment>
<feature type="region of interest" description="Disordered" evidence="2">
    <location>
        <begin position="79"/>
        <end position="104"/>
    </location>
</feature>
<keyword evidence="1" id="KW-0175">Coiled coil</keyword>
<proteinExistence type="predicted"/>
<evidence type="ECO:0000256" key="2">
    <source>
        <dbReference type="SAM" id="MobiDB-lite"/>
    </source>
</evidence>
<feature type="compositionally biased region" description="Polar residues" evidence="2">
    <location>
        <begin position="136"/>
        <end position="145"/>
    </location>
</feature>
<protein>
    <submittedName>
        <fullName evidence="3">Uncharacterized protein</fullName>
    </submittedName>
</protein>
<accession>A0AAV7V795</accession>
<dbReference type="Proteomes" id="UP001066276">
    <property type="component" value="Chromosome 2_1"/>
</dbReference>
<evidence type="ECO:0000313" key="3">
    <source>
        <dbReference type="EMBL" id="KAJ1197390.1"/>
    </source>
</evidence>
<dbReference type="AlphaFoldDB" id="A0AAV7V795"/>
<evidence type="ECO:0000256" key="1">
    <source>
        <dbReference type="SAM" id="Coils"/>
    </source>
</evidence>
<organism evidence="3 4">
    <name type="scientific">Pleurodeles waltl</name>
    <name type="common">Iberian ribbed newt</name>
    <dbReference type="NCBI Taxonomy" id="8319"/>
    <lineage>
        <taxon>Eukaryota</taxon>
        <taxon>Metazoa</taxon>
        <taxon>Chordata</taxon>
        <taxon>Craniata</taxon>
        <taxon>Vertebrata</taxon>
        <taxon>Euteleostomi</taxon>
        <taxon>Amphibia</taxon>
        <taxon>Batrachia</taxon>
        <taxon>Caudata</taxon>
        <taxon>Salamandroidea</taxon>
        <taxon>Salamandridae</taxon>
        <taxon>Pleurodelinae</taxon>
        <taxon>Pleurodeles</taxon>
    </lineage>
</organism>
<feature type="compositionally biased region" description="Basic and acidic residues" evidence="2">
    <location>
        <begin position="90"/>
        <end position="104"/>
    </location>
</feature>
<dbReference type="EMBL" id="JANPWB010000003">
    <property type="protein sequence ID" value="KAJ1197390.1"/>
    <property type="molecule type" value="Genomic_DNA"/>
</dbReference>
<evidence type="ECO:0000313" key="4">
    <source>
        <dbReference type="Proteomes" id="UP001066276"/>
    </source>
</evidence>
<feature type="region of interest" description="Disordered" evidence="2">
    <location>
        <begin position="126"/>
        <end position="154"/>
    </location>
</feature>
<reference evidence="3" key="1">
    <citation type="journal article" date="2022" name="bioRxiv">
        <title>Sequencing and chromosome-scale assembly of the giantPleurodeles waltlgenome.</title>
        <authorList>
            <person name="Brown T."/>
            <person name="Elewa A."/>
            <person name="Iarovenko S."/>
            <person name="Subramanian E."/>
            <person name="Araus A.J."/>
            <person name="Petzold A."/>
            <person name="Susuki M."/>
            <person name="Suzuki K.-i.T."/>
            <person name="Hayashi T."/>
            <person name="Toyoda A."/>
            <person name="Oliveira C."/>
            <person name="Osipova E."/>
            <person name="Leigh N.D."/>
            <person name="Simon A."/>
            <person name="Yun M.H."/>
        </authorList>
    </citation>
    <scope>NUCLEOTIDE SEQUENCE</scope>
    <source>
        <strain evidence="3">20211129_DDA</strain>
        <tissue evidence="3">Liver</tissue>
    </source>
</reference>
<sequence>MILENLRKALTEQKPPPRPGQFEALAVWELMAIRQRQQKFERRMRKAEKTLAEARCDSEHRMWRREIINGVRMFPAITQEADTQGRKATCKTDKGSSKEKDNKKFWAEADDSDDDEFLNQLLHDRPPPYAIDDNRLSTSAGPVNSTQNQGTTNTAQANTVATPAPIQNSVSVSTATEMQTQLQPPPVQRLYPDVPILETTTSLMVPSDTAYMRQKFVQMEPTPLLLRQAQQQMVPSHASGTGPQVATAPIMNWNMGANAPQVLGSRQSPAATSLPITVGPPVPLYAQAKLGV</sequence>
<keyword evidence="4" id="KW-1185">Reference proteome</keyword>